<dbReference type="Proteomes" id="UP000749040">
    <property type="component" value="Unassembled WGS sequence"/>
</dbReference>
<evidence type="ECO:0000313" key="1">
    <source>
        <dbReference type="EMBL" id="MBM9504615.1"/>
    </source>
</evidence>
<dbReference type="Gene3D" id="2.30.29.80">
    <property type="match status" value="1"/>
</dbReference>
<dbReference type="InterPro" id="IPR036913">
    <property type="entry name" value="YegP-like_sf"/>
</dbReference>
<gene>
    <name evidence="1" type="ORF">ITX44_08700</name>
</gene>
<dbReference type="SUPFAM" id="SSF160113">
    <property type="entry name" value="YegP-like"/>
    <property type="match status" value="2"/>
</dbReference>
<reference evidence="1 2" key="1">
    <citation type="submission" date="2021-01" db="EMBL/GenBank/DDBJ databases">
        <title>Streptomyces acididurans sp. nov., isolated from a peat swamp forest soil.</title>
        <authorList>
            <person name="Chantavorakit T."/>
            <person name="Duangmal K."/>
        </authorList>
    </citation>
    <scope>NUCLEOTIDE SEQUENCE [LARGE SCALE GENOMIC DNA]</scope>
    <source>
        <strain evidence="1 2">KK5PA1</strain>
    </source>
</reference>
<sequence>MAGAMGGGVSAVGIRCQVGIDENGWYSWRLTANNGRVIALGAVAYPDDALCRAAFQDLCESSEGLVGGVQHAAESNGWIWRLRDADGRVQAESARAYERHSTCQAAYDRFRLLLQGLAVAEAIPWDDAN</sequence>
<evidence type="ECO:0000313" key="2">
    <source>
        <dbReference type="Proteomes" id="UP000749040"/>
    </source>
</evidence>
<protein>
    <recommendedName>
        <fullName evidence="3">DUF1508 domain-containing protein</fullName>
    </recommendedName>
</protein>
<evidence type="ECO:0008006" key="3">
    <source>
        <dbReference type="Google" id="ProtNLM"/>
    </source>
</evidence>
<keyword evidence="2" id="KW-1185">Reference proteome</keyword>
<dbReference type="RefSeq" id="WP_205356492.1">
    <property type="nucleotide sequence ID" value="NZ_JADKYB010000004.1"/>
</dbReference>
<organism evidence="1 2">
    <name type="scientific">Actinacidiphila acididurans</name>
    <dbReference type="NCBI Taxonomy" id="2784346"/>
    <lineage>
        <taxon>Bacteria</taxon>
        <taxon>Bacillati</taxon>
        <taxon>Actinomycetota</taxon>
        <taxon>Actinomycetes</taxon>
        <taxon>Kitasatosporales</taxon>
        <taxon>Streptomycetaceae</taxon>
        <taxon>Actinacidiphila</taxon>
    </lineage>
</organism>
<dbReference type="EMBL" id="JADKYB010000004">
    <property type="protein sequence ID" value="MBM9504615.1"/>
    <property type="molecule type" value="Genomic_DNA"/>
</dbReference>
<accession>A0ABS2TMP4</accession>
<proteinExistence type="predicted"/>
<name>A0ABS2TMP4_9ACTN</name>
<comment type="caution">
    <text evidence="1">The sequence shown here is derived from an EMBL/GenBank/DDBJ whole genome shotgun (WGS) entry which is preliminary data.</text>
</comment>